<evidence type="ECO:0000256" key="1">
    <source>
        <dbReference type="SAM" id="MobiDB-lite"/>
    </source>
</evidence>
<accession>A0A699I450</accession>
<feature type="region of interest" description="Disordered" evidence="1">
    <location>
        <begin position="75"/>
        <end position="121"/>
    </location>
</feature>
<feature type="compositionally biased region" description="Basic and acidic residues" evidence="1">
    <location>
        <begin position="82"/>
        <end position="91"/>
    </location>
</feature>
<reference evidence="2" key="1">
    <citation type="journal article" date="2019" name="Sci. Rep.">
        <title>Draft genome of Tanacetum cinerariifolium, the natural source of mosquito coil.</title>
        <authorList>
            <person name="Yamashiro T."/>
            <person name="Shiraishi A."/>
            <person name="Satake H."/>
            <person name="Nakayama K."/>
        </authorList>
    </citation>
    <scope>NUCLEOTIDE SEQUENCE</scope>
</reference>
<dbReference type="EMBL" id="BKCJ010242608">
    <property type="protein sequence ID" value="GEZ11736.1"/>
    <property type="molecule type" value="Genomic_DNA"/>
</dbReference>
<sequence>MMNESNHDLIADDDFMTPTKNVGLRISDDAMCELAKPNYVTNQFATHIEVESSFEREMQKRRRLSFEAPSFSLGFTQSMTPEKNDPSKDDNVDNVVWDTSGTKSVSGAYKGSTDVVWDKNP</sequence>
<proteinExistence type="predicted"/>
<gene>
    <name evidence="2" type="ORF">Tci_483709</name>
</gene>
<protein>
    <submittedName>
        <fullName evidence="2">Uncharacterized protein</fullName>
    </submittedName>
</protein>
<dbReference type="AlphaFoldDB" id="A0A699I450"/>
<name>A0A699I450_TANCI</name>
<organism evidence="2">
    <name type="scientific">Tanacetum cinerariifolium</name>
    <name type="common">Dalmatian daisy</name>
    <name type="synonym">Chrysanthemum cinerariifolium</name>
    <dbReference type="NCBI Taxonomy" id="118510"/>
    <lineage>
        <taxon>Eukaryota</taxon>
        <taxon>Viridiplantae</taxon>
        <taxon>Streptophyta</taxon>
        <taxon>Embryophyta</taxon>
        <taxon>Tracheophyta</taxon>
        <taxon>Spermatophyta</taxon>
        <taxon>Magnoliopsida</taxon>
        <taxon>eudicotyledons</taxon>
        <taxon>Gunneridae</taxon>
        <taxon>Pentapetalae</taxon>
        <taxon>asterids</taxon>
        <taxon>campanulids</taxon>
        <taxon>Asterales</taxon>
        <taxon>Asteraceae</taxon>
        <taxon>Asteroideae</taxon>
        <taxon>Anthemideae</taxon>
        <taxon>Anthemidinae</taxon>
        <taxon>Tanacetum</taxon>
    </lineage>
</organism>
<comment type="caution">
    <text evidence="2">The sequence shown here is derived from an EMBL/GenBank/DDBJ whole genome shotgun (WGS) entry which is preliminary data.</text>
</comment>
<evidence type="ECO:0000313" key="2">
    <source>
        <dbReference type="EMBL" id="GEZ11736.1"/>
    </source>
</evidence>